<dbReference type="PANTHER" id="PTHR47810">
    <property type="entry name" value="DNA LIGASE"/>
    <property type="match status" value="1"/>
</dbReference>
<dbReference type="GO" id="GO:0006281">
    <property type="term" value="P:DNA repair"/>
    <property type="evidence" value="ECO:0007669"/>
    <property type="project" value="UniProtKB-KW"/>
</dbReference>
<keyword evidence="3" id="KW-0227">DNA damage</keyword>
<evidence type="ECO:0000259" key="5">
    <source>
        <dbReference type="PROSITE" id="PS50160"/>
    </source>
</evidence>
<protein>
    <recommendedName>
        <fullName evidence="5">ATP-dependent DNA ligase family profile domain-containing protein</fullName>
    </recommendedName>
</protein>
<dbReference type="PROSITE" id="PS50160">
    <property type="entry name" value="DNA_LIGASE_A3"/>
    <property type="match status" value="1"/>
</dbReference>
<dbReference type="Gene3D" id="3.30.470.30">
    <property type="entry name" value="DNA ligase/mRNA capping enzyme"/>
    <property type="match status" value="1"/>
</dbReference>
<keyword evidence="4" id="KW-0234">DNA repair</keyword>
<dbReference type="InterPro" id="IPR012310">
    <property type="entry name" value="DNA_ligase_ATP-dep_cent"/>
</dbReference>
<dbReference type="SUPFAM" id="SSF56091">
    <property type="entry name" value="DNA ligase/mRNA capping enzyme, catalytic domain"/>
    <property type="match status" value="1"/>
</dbReference>
<evidence type="ECO:0000313" key="7">
    <source>
        <dbReference type="Proteomes" id="UP000469430"/>
    </source>
</evidence>
<dbReference type="OrthoDB" id="7432598at2"/>
<keyword evidence="1" id="KW-0436">Ligase</keyword>
<proteinExistence type="predicted"/>
<evidence type="ECO:0000256" key="2">
    <source>
        <dbReference type="ARBA" id="ARBA00022705"/>
    </source>
</evidence>
<evidence type="ECO:0000313" key="6">
    <source>
        <dbReference type="EMBL" id="MXO98922.1"/>
    </source>
</evidence>
<dbReference type="Proteomes" id="UP000469430">
    <property type="component" value="Unassembled WGS sequence"/>
</dbReference>
<evidence type="ECO:0000256" key="1">
    <source>
        <dbReference type="ARBA" id="ARBA00022598"/>
    </source>
</evidence>
<dbReference type="GO" id="GO:0005524">
    <property type="term" value="F:ATP binding"/>
    <property type="evidence" value="ECO:0007669"/>
    <property type="project" value="InterPro"/>
</dbReference>
<dbReference type="EMBL" id="WTYJ01000001">
    <property type="protein sequence ID" value="MXO98922.1"/>
    <property type="molecule type" value="Genomic_DNA"/>
</dbReference>
<reference evidence="6 7" key="1">
    <citation type="submission" date="2019-12" db="EMBL/GenBank/DDBJ databases">
        <title>Genomic-based taxomic classification of the family Erythrobacteraceae.</title>
        <authorList>
            <person name="Xu L."/>
        </authorList>
    </citation>
    <scope>NUCLEOTIDE SEQUENCE [LARGE SCALE GENOMIC DNA]</scope>
    <source>
        <strain evidence="6 7">S36</strain>
    </source>
</reference>
<dbReference type="Pfam" id="PF01068">
    <property type="entry name" value="DNA_ligase_A_M"/>
    <property type="match status" value="1"/>
</dbReference>
<organism evidence="6 7">
    <name type="scientific">Croceibacterium xixiisoli</name>
    <dbReference type="NCBI Taxonomy" id="1476466"/>
    <lineage>
        <taxon>Bacteria</taxon>
        <taxon>Pseudomonadati</taxon>
        <taxon>Pseudomonadota</taxon>
        <taxon>Alphaproteobacteria</taxon>
        <taxon>Sphingomonadales</taxon>
        <taxon>Erythrobacteraceae</taxon>
        <taxon>Croceibacterium</taxon>
    </lineage>
</organism>
<evidence type="ECO:0000256" key="3">
    <source>
        <dbReference type="ARBA" id="ARBA00022763"/>
    </source>
</evidence>
<dbReference type="RefSeq" id="WP_161390513.1">
    <property type="nucleotide sequence ID" value="NZ_JBHSCP010000001.1"/>
</dbReference>
<dbReference type="InterPro" id="IPR050326">
    <property type="entry name" value="NAD_dep_DNA_ligaseB"/>
</dbReference>
<dbReference type="GO" id="GO:0006260">
    <property type="term" value="P:DNA replication"/>
    <property type="evidence" value="ECO:0007669"/>
    <property type="project" value="UniProtKB-KW"/>
</dbReference>
<accession>A0A6I4TSR0</accession>
<dbReference type="GO" id="GO:0003910">
    <property type="term" value="F:DNA ligase (ATP) activity"/>
    <property type="evidence" value="ECO:0007669"/>
    <property type="project" value="InterPro"/>
</dbReference>
<gene>
    <name evidence="6" type="ORF">GRI97_07970</name>
</gene>
<feature type="domain" description="ATP-dependent DNA ligase family profile" evidence="5">
    <location>
        <begin position="105"/>
        <end position="213"/>
    </location>
</feature>
<dbReference type="AlphaFoldDB" id="A0A6I4TSR0"/>
<dbReference type="GO" id="GO:0006310">
    <property type="term" value="P:DNA recombination"/>
    <property type="evidence" value="ECO:0007669"/>
    <property type="project" value="InterPro"/>
</dbReference>
<dbReference type="PANTHER" id="PTHR47810:SF1">
    <property type="entry name" value="DNA LIGASE B"/>
    <property type="match status" value="1"/>
</dbReference>
<comment type="caution">
    <text evidence="6">The sequence shown here is derived from an EMBL/GenBank/DDBJ whole genome shotgun (WGS) entry which is preliminary data.</text>
</comment>
<evidence type="ECO:0000256" key="4">
    <source>
        <dbReference type="ARBA" id="ARBA00023204"/>
    </source>
</evidence>
<name>A0A6I4TSR0_9SPHN</name>
<keyword evidence="7" id="KW-1185">Reference proteome</keyword>
<sequence>MTGRLCQLATDWRGSVPPFGTMAEEKIDGWRALYLRGHDGTPRLYTRNGRRIEGVAHIVHRLAQLERIAGQPLFIDGELQVDGTLDATKRWCEAGWRMGGDKGVFHAFDCLPLADWRSGGGDAPLTARKAMLVDLIRQADADPSLSWEWRPGSRGADGEASPVRLVDDVWLGDGDDVEREARRVWSAGGEGLMLKDTQAVYRRHRNASWLKVK</sequence>
<keyword evidence="2" id="KW-0235">DNA replication</keyword>